<dbReference type="InterPro" id="IPR036930">
    <property type="entry name" value="WGR_dom_sf"/>
</dbReference>
<evidence type="ECO:0000256" key="5">
    <source>
        <dbReference type="ARBA" id="ARBA00022765"/>
    </source>
</evidence>
<dbReference type="PROSITE" id="PS51977">
    <property type="entry name" value="WGR"/>
    <property type="match status" value="1"/>
</dbReference>
<accession>A0AAD9JGJ4</accession>
<proteinExistence type="inferred from homology"/>
<organism evidence="16 17">
    <name type="scientific">Paralvinella palmiformis</name>
    <dbReference type="NCBI Taxonomy" id="53620"/>
    <lineage>
        <taxon>Eukaryota</taxon>
        <taxon>Metazoa</taxon>
        <taxon>Spiralia</taxon>
        <taxon>Lophotrochozoa</taxon>
        <taxon>Annelida</taxon>
        <taxon>Polychaeta</taxon>
        <taxon>Sedentaria</taxon>
        <taxon>Canalipalpata</taxon>
        <taxon>Terebellida</taxon>
        <taxon>Terebelliformia</taxon>
        <taxon>Alvinellidae</taxon>
        <taxon>Paralvinella</taxon>
    </lineage>
</organism>
<dbReference type="GO" id="GO:0003950">
    <property type="term" value="F:NAD+ poly-ADP-ribosyltransferase activity"/>
    <property type="evidence" value="ECO:0007669"/>
    <property type="project" value="UniProtKB-UniRule"/>
</dbReference>
<reference evidence="16" key="1">
    <citation type="journal article" date="2023" name="Mol. Biol. Evol.">
        <title>Third-Generation Sequencing Reveals the Adaptive Role of the Epigenome in Three Deep-Sea Polychaetes.</title>
        <authorList>
            <person name="Perez M."/>
            <person name="Aroh O."/>
            <person name="Sun Y."/>
            <person name="Lan Y."/>
            <person name="Juniper S.K."/>
            <person name="Young C.R."/>
            <person name="Angers B."/>
            <person name="Qian P.Y."/>
        </authorList>
    </citation>
    <scope>NUCLEOTIDE SEQUENCE</scope>
    <source>
        <strain evidence="16">P08H-3</strain>
    </source>
</reference>
<evidence type="ECO:0000256" key="3">
    <source>
        <dbReference type="ARBA" id="ARBA00022679"/>
    </source>
</evidence>
<dbReference type="PROSITE" id="PS50918">
    <property type="entry name" value="WWE"/>
    <property type="match status" value="1"/>
</dbReference>
<dbReference type="Gene3D" id="3.30.720.50">
    <property type="match status" value="2"/>
</dbReference>
<feature type="compositionally biased region" description="Basic and acidic residues" evidence="11">
    <location>
        <begin position="216"/>
        <end position="225"/>
    </location>
</feature>
<dbReference type="EMBL" id="JAODUP010000324">
    <property type="protein sequence ID" value="KAK2152596.1"/>
    <property type="molecule type" value="Genomic_DNA"/>
</dbReference>
<dbReference type="PANTHER" id="PTHR10459">
    <property type="entry name" value="DNA LIGASE"/>
    <property type="match status" value="1"/>
</dbReference>
<dbReference type="InterPro" id="IPR050800">
    <property type="entry name" value="ARTD/PARP"/>
</dbReference>
<dbReference type="InterPro" id="IPR012317">
    <property type="entry name" value="Poly(ADP-ribose)pol_cat_dom"/>
</dbReference>
<keyword evidence="7" id="KW-0539">Nucleus</keyword>
<dbReference type="InterPro" id="IPR036616">
    <property type="entry name" value="Poly(ADP-ribose)pol_reg_dom_sf"/>
</dbReference>
<dbReference type="GO" id="GO:0008270">
    <property type="term" value="F:zinc ion binding"/>
    <property type="evidence" value="ECO:0007669"/>
    <property type="project" value="InterPro"/>
</dbReference>
<evidence type="ECO:0000256" key="4">
    <source>
        <dbReference type="ARBA" id="ARBA00022695"/>
    </source>
</evidence>
<dbReference type="EC" id="2.4.2.-" evidence="10"/>
<dbReference type="SUPFAM" id="SSF47587">
    <property type="entry name" value="Domain of poly(ADP-ribose) polymerase"/>
    <property type="match status" value="1"/>
</dbReference>
<feature type="domain" description="WGR" evidence="15">
    <location>
        <begin position="244"/>
        <end position="341"/>
    </location>
</feature>
<name>A0AAD9JGJ4_9ANNE</name>
<dbReference type="InterPro" id="IPR008893">
    <property type="entry name" value="WGR_domain"/>
</dbReference>
<evidence type="ECO:0000313" key="17">
    <source>
        <dbReference type="Proteomes" id="UP001208570"/>
    </source>
</evidence>
<comment type="catalytic activity">
    <reaction evidence="9">
        <text>NAD(+) + (ADP-D-ribosyl)n-acceptor = nicotinamide + (ADP-D-ribosyl)n+1-acceptor + H(+).</text>
        <dbReference type="EC" id="2.4.2.30"/>
    </reaction>
</comment>
<dbReference type="SMART" id="SM00773">
    <property type="entry name" value="WGR"/>
    <property type="match status" value="1"/>
</dbReference>
<dbReference type="InterPro" id="IPR018123">
    <property type="entry name" value="WWE-dom_subgr"/>
</dbReference>
<dbReference type="InterPro" id="IPR037197">
    <property type="entry name" value="WWE_dom_sf"/>
</dbReference>
<evidence type="ECO:0000259" key="15">
    <source>
        <dbReference type="PROSITE" id="PS51977"/>
    </source>
</evidence>
<dbReference type="GO" id="GO:0005730">
    <property type="term" value="C:nucleolus"/>
    <property type="evidence" value="ECO:0007669"/>
    <property type="project" value="TreeGrafter"/>
</dbReference>
<evidence type="ECO:0000259" key="12">
    <source>
        <dbReference type="PROSITE" id="PS50918"/>
    </source>
</evidence>
<keyword evidence="17" id="KW-1185">Reference proteome</keyword>
<dbReference type="SUPFAM" id="SSF142921">
    <property type="entry name" value="WGR domain-like"/>
    <property type="match status" value="1"/>
</dbReference>
<keyword evidence="4" id="KW-0548">Nucleotidyltransferase</keyword>
<feature type="region of interest" description="Disordered" evidence="11">
    <location>
        <begin position="190"/>
        <end position="236"/>
    </location>
</feature>
<protein>
    <recommendedName>
        <fullName evidence="10">Poly [ADP-ribose] polymerase</fullName>
        <shortName evidence="10">PARP</shortName>
        <ecNumber evidence="10">2.4.2.-</ecNumber>
    </recommendedName>
</protein>
<evidence type="ECO:0000256" key="11">
    <source>
        <dbReference type="SAM" id="MobiDB-lite"/>
    </source>
</evidence>
<evidence type="ECO:0000256" key="9">
    <source>
        <dbReference type="ARBA" id="ARBA00033987"/>
    </source>
</evidence>
<dbReference type="InterPro" id="IPR004102">
    <property type="entry name" value="Poly(ADP-ribose)pol_reg_dom"/>
</dbReference>
<evidence type="ECO:0000259" key="14">
    <source>
        <dbReference type="PROSITE" id="PS51060"/>
    </source>
</evidence>
<comment type="similarity">
    <text evidence="8">Belongs to the ARTD/PARP family.</text>
</comment>
<dbReference type="GO" id="GO:0006302">
    <property type="term" value="P:double-strand break repair"/>
    <property type="evidence" value="ECO:0007669"/>
    <property type="project" value="TreeGrafter"/>
</dbReference>
<dbReference type="CDD" id="cd08003">
    <property type="entry name" value="WGR_PARP2_like"/>
    <property type="match status" value="1"/>
</dbReference>
<keyword evidence="5" id="KW-0013">ADP-ribosylation</keyword>
<dbReference type="FunFam" id="3.90.228.10:FF:000002">
    <property type="entry name" value="Poly [ADP-ribose] polymerase"/>
    <property type="match status" value="1"/>
</dbReference>
<evidence type="ECO:0000256" key="7">
    <source>
        <dbReference type="ARBA" id="ARBA00023242"/>
    </source>
</evidence>
<keyword evidence="3 10" id="KW-0808">Transferase</keyword>
<dbReference type="Pfam" id="PF02877">
    <property type="entry name" value="PARP_reg"/>
    <property type="match status" value="1"/>
</dbReference>
<dbReference type="Pfam" id="PF05406">
    <property type="entry name" value="WGR"/>
    <property type="match status" value="1"/>
</dbReference>
<feature type="domain" description="PARP alpha-helical" evidence="14">
    <location>
        <begin position="366"/>
        <end position="474"/>
    </location>
</feature>
<evidence type="ECO:0000256" key="2">
    <source>
        <dbReference type="ARBA" id="ARBA00022676"/>
    </source>
</evidence>
<comment type="caution">
    <text evidence="16">The sequence shown here is derived from an EMBL/GenBank/DDBJ whole genome shotgun (WGS) entry which is preliminary data.</text>
</comment>
<feature type="domain" description="WWE" evidence="12">
    <location>
        <begin position="93"/>
        <end position="169"/>
    </location>
</feature>
<keyword evidence="2 10" id="KW-0328">Glycosyltransferase</keyword>
<dbReference type="GO" id="GO:0070212">
    <property type="term" value="P:protein poly-ADP-ribosylation"/>
    <property type="evidence" value="ECO:0007669"/>
    <property type="project" value="TreeGrafter"/>
</dbReference>
<feature type="domain" description="PARP catalytic" evidence="13">
    <location>
        <begin position="481"/>
        <end position="689"/>
    </location>
</feature>
<dbReference type="Gene3D" id="3.90.228.10">
    <property type="match status" value="1"/>
</dbReference>
<dbReference type="SMART" id="SM00678">
    <property type="entry name" value="WWE"/>
    <property type="match status" value="2"/>
</dbReference>
<dbReference type="PROSITE" id="PS51059">
    <property type="entry name" value="PARP_CATALYTIC"/>
    <property type="match status" value="1"/>
</dbReference>
<evidence type="ECO:0000256" key="1">
    <source>
        <dbReference type="ARBA" id="ARBA00004123"/>
    </source>
</evidence>
<dbReference type="Pfam" id="PF02825">
    <property type="entry name" value="WWE"/>
    <property type="match status" value="2"/>
</dbReference>
<dbReference type="PANTHER" id="PTHR10459:SF60">
    <property type="entry name" value="POLY [ADP-RIBOSE] POLYMERASE 2"/>
    <property type="match status" value="1"/>
</dbReference>
<dbReference type="SUPFAM" id="SSF117839">
    <property type="entry name" value="WWE domain"/>
    <property type="match status" value="2"/>
</dbReference>
<dbReference type="SUPFAM" id="SSF56399">
    <property type="entry name" value="ADP-ribosylation"/>
    <property type="match status" value="1"/>
</dbReference>
<dbReference type="InterPro" id="IPR004170">
    <property type="entry name" value="WWE_dom"/>
</dbReference>
<dbReference type="CDD" id="cd01437">
    <property type="entry name" value="parp_like"/>
    <property type="match status" value="1"/>
</dbReference>
<comment type="subcellular location">
    <subcellularLocation>
        <location evidence="1">Nucleus</location>
    </subcellularLocation>
</comment>
<dbReference type="GO" id="GO:1990404">
    <property type="term" value="F:NAD+-protein mono-ADP-ribosyltransferase activity"/>
    <property type="evidence" value="ECO:0007669"/>
    <property type="project" value="TreeGrafter"/>
</dbReference>
<dbReference type="PROSITE" id="PS51060">
    <property type="entry name" value="PARP_ALPHA_HD"/>
    <property type="match status" value="1"/>
</dbReference>
<evidence type="ECO:0000259" key="13">
    <source>
        <dbReference type="PROSITE" id="PS51059"/>
    </source>
</evidence>
<gene>
    <name evidence="16" type="ORF">LSH36_323g01023</name>
</gene>
<evidence type="ECO:0000313" key="16">
    <source>
        <dbReference type="EMBL" id="KAK2152596.1"/>
    </source>
</evidence>
<sequence length="689" mass="78500">MPRKRKEVNDPPEPTVKHCRQSLVIDGCIVHWQWENDGDWTSYDSDVASLLTKAYKAGTSNVTFETTPKVQFKVIFDHMVQKNKKTGWERRIRCALKSNINTEFHVWQWEDEHKKWNPYNIMATVALEKASISGKTSLSMDICNRHYTIDLKTMEQINDDTRVKRNIKMLNITLDEKELQYCRVKSEPSCSSAAENGVNKSSEKTSSKPHSSGSRKSGDQEERGVKKSSGAAPVDPECTAKVNTAHVYSSGKDVYDVMLNQTNLANNNNKYYLLQLLEDDNRKSYSIWFRWGRVGYKGQTNLIPCGPDLEEAIETFTKKFFDKTKNDWSMRNKFKKVPGKYDIVKVDYNVEKSVDEKPKMVKDIPPSKLDNKLQALIDLICDVKTMEAAVIEMKYDAQKAPLAGYTALKKIDNYLTKNDLGQKLIEACNEFYTRIPHNFGMQRPPVIRTKAELRLKLQLLEALADIEIAMKLIKESKIDENPIDTHYNALKCQMFPLDASSADYQYKMKIAELFEVKKDGDDETFTDKGNRTLLWHGSRLTNWVGILSQGLRIAPPEAPVTGYMFGKGIYFADMSSKSANYCYPSQAKDEGLLLLCEVSLGKCHELLEADYNAADLPLNTNSVMGKGKIAPNPAKNFTMSNGCIVPLGRPVKTGVNNPKGYTLNYNEFVVYDRKQVKMKYLVRVKFDFN</sequence>
<keyword evidence="6 10" id="KW-0520">NAD</keyword>
<evidence type="ECO:0000256" key="6">
    <source>
        <dbReference type="ARBA" id="ARBA00023027"/>
    </source>
</evidence>
<dbReference type="GO" id="GO:0016779">
    <property type="term" value="F:nucleotidyltransferase activity"/>
    <property type="evidence" value="ECO:0007669"/>
    <property type="project" value="UniProtKB-KW"/>
</dbReference>
<evidence type="ECO:0000256" key="10">
    <source>
        <dbReference type="RuleBase" id="RU362114"/>
    </source>
</evidence>
<dbReference type="AlphaFoldDB" id="A0AAD9JGJ4"/>
<dbReference type="Pfam" id="PF00644">
    <property type="entry name" value="PARP"/>
    <property type="match status" value="1"/>
</dbReference>
<dbReference type="Proteomes" id="UP001208570">
    <property type="component" value="Unassembled WGS sequence"/>
</dbReference>
<evidence type="ECO:0000256" key="8">
    <source>
        <dbReference type="ARBA" id="ARBA00024347"/>
    </source>
</evidence>
<dbReference type="Gene3D" id="1.20.142.10">
    <property type="entry name" value="Poly(ADP-ribose) polymerase, regulatory domain"/>
    <property type="match status" value="1"/>
</dbReference>